<keyword evidence="3" id="KW-1015">Disulfide bond</keyword>
<dbReference type="CDD" id="cd02966">
    <property type="entry name" value="TlpA_like_family"/>
    <property type="match status" value="1"/>
</dbReference>
<evidence type="ECO:0000256" key="4">
    <source>
        <dbReference type="ARBA" id="ARBA00023284"/>
    </source>
</evidence>
<evidence type="ECO:0000256" key="1">
    <source>
        <dbReference type="ARBA" id="ARBA00004196"/>
    </source>
</evidence>
<protein>
    <submittedName>
        <fullName evidence="6">AhpC/TSA family protein</fullName>
    </submittedName>
</protein>
<dbReference type="InterPro" id="IPR025380">
    <property type="entry name" value="DUF4369"/>
</dbReference>
<dbReference type="GO" id="GO:0016209">
    <property type="term" value="F:antioxidant activity"/>
    <property type="evidence" value="ECO:0007669"/>
    <property type="project" value="InterPro"/>
</dbReference>
<reference evidence="6 7" key="1">
    <citation type="submission" date="2019-04" db="EMBL/GenBank/DDBJ databases">
        <title>Draft genome sequence of Robertkochia marina CC-AMO-30D.</title>
        <authorList>
            <person name="Hameed A."/>
            <person name="Lin S.-Y."/>
            <person name="Shahina M."/>
            <person name="Lai W.-A."/>
            <person name="Young C.-C."/>
        </authorList>
    </citation>
    <scope>NUCLEOTIDE SEQUENCE [LARGE SCALE GENOMIC DNA]</scope>
    <source>
        <strain evidence="6 7">CC-AMO-30D</strain>
    </source>
</reference>
<keyword evidence="7" id="KW-1185">Reference proteome</keyword>
<dbReference type="PROSITE" id="PS51352">
    <property type="entry name" value="THIOREDOXIN_2"/>
    <property type="match status" value="1"/>
</dbReference>
<dbReference type="Pfam" id="PF14289">
    <property type="entry name" value="DUF4369"/>
    <property type="match status" value="1"/>
</dbReference>
<dbReference type="Pfam" id="PF00578">
    <property type="entry name" value="AhpC-TSA"/>
    <property type="match status" value="1"/>
</dbReference>
<dbReference type="InterPro" id="IPR050553">
    <property type="entry name" value="Thioredoxin_ResA/DsbE_sf"/>
</dbReference>
<evidence type="ECO:0000313" key="7">
    <source>
        <dbReference type="Proteomes" id="UP000305939"/>
    </source>
</evidence>
<feature type="domain" description="Thioredoxin" evidence="5">
    <location>
        <begin position="231"/>
        <end position="369"/>
    </location>
</feature>
<dbReference type="Proteomes" id="UP000305939">
    <property type="component" value="Unassembled WGS sequence"/>
</dbReference>
<evidence type="ECO:0000256" key="3">
    <source>
        <dbReference type="ARBA" id="ARBA00023157"/>
    </source>
</evidence>
<dbReference type="AlphaFoldDB" id="A0A4S3M118"/>
<dbReference type="Gene3D" id="3.40.30.10">
    <property type="entry name" value="Glutaredoxin"/>
    <property type="match status" value="1"/>
</dbReference>
<dbReference type="RefSeq" id="WP_136336083.1">
    <property type="nucleotide sequence ID" value="NZ_QXMP01000012.1"/>
</dbReference>
<evidence type="ECO:0000313" key="6">
    <source>
        <dbReference type="EMBL" id="THD67878.1"/>
    </source>
</evidence>
<dbReference type="OrthoDB" id="1098640at2"/>
<accession>A0A4S3M118</accession>
<dbReference type="GO" id="GO:0017004">
    <property type="term" value="P:cytochrome complex assembly"/>
    <property type="evidence" value="ECO:0007669"/>
    <property type="project" value="UniProtKB-KW"/>
</dbReference>
<keyword evidence="2" id="KW-0201">Cytochrome c-type biogenesis</keyword>
<sequence length="369" mass="41084">MKKLFFICSFAMLLASCSETPKNSYTLNIQAEGIADSTKVFIQKINPETQGEFVDTLQIMNGKAEGTGIAEQPMLHVLYVENIRGGFPFVLEEGNIEVIAYKDSLGQSVVEGTPTNEEIKTFKKSSMVLSKKYMDIRDQLQEASKTGDTVTMNVMRETYAELQEDAMNLEYEFVKDHPASYFSPILMNNMLRSKSQPADSLSSLYNSLDEDVKASEYGKFIGKSLEALNKVKVGATAPSFSAATPEGAEMSLKEALGKVTIIDFWAAWCKPCRIENPNMVKLYEQYHDKGLNVIGVSLDQKKEAWVKAIEEDQLPWYQVSTLQGGNDPIAREYQVNSIPATFVLDENGVIIAKGLRGEALYEKIAELLP</sequence>
<evidence type="ECO:0000256" key="2">
    <source>
        <dbReference type="ARBA" id="ARBA00022748"/>
    </source>
</evidence>
<comment type="caution">
    <text evidence="6">The sequence shown here is derived from an EMBL/GenBank/DDBJ whole genome shotgun (WGS) entry which is preliminary data.</text>
</comment>
<proteinExistence type="predicted"/>
<organism evidence="6 7">
    <name type="scientific">Robertkochia marina</name>
    <dbReference type="NCBI Taxonomy" id="1227945"/>
    <lineage>
        <taxon>Bacteria</taxon>
        <taxon>Pseudomonadati</taxon>
        <taxon>Bacteroidota</taxon>
        <taxon>Flavobacteriia</taxon>
        <taxon>Flavobacteriales</taxon>
        <taxon>Flavobacteriaceae</taxon>
        <taxon>Robertkochia</taxon>
    </lineage>
</organism>
<dbReference type="GO" id="GO:0030313">
    <property type="term" value="C:cell envelope"/>
    <property type="evidence" value="ECO:0007669"/>
    <property type="project" value="UniProtKB-SubCell"/>
</dbReference>
<name>A0A4S3M118_9FLAO</name>
<dbReference type="InterPro" id="IPR013766">
    <property type="entry name" value="Thioredoxin_domain"/>
</dbReference>
<dbReference type="PROSITE" id="PS51257">
    <property type="entry name" value="PROKAR_LIPOPROTEIN"/>
    <property type="match status" value="1"/>
</dbReference>
<dbReference type="PANTHER" id="PTHR42852:SF6">
    <property type="entry name" value="THIOL:DISULFIDE INTERCHANGE PROTEIN DSBE"/>
    <property type="match status" value="1"/>
</dbReference>
<dbReference type="InterPro" id="IPR000866">
    <property type="entry name" value="AhpC/TSA"/>
</dbReference>
<dbReference type="InterPro" id="IPR036249">
    <property type="entry name" value="Thioredoxin-like_sf"/>
</dbReference>
<evidence type="ECO:0000259" key="5">
    <source>
        <dbReference type="PROSITE" id="PS51352"/>
    </source>
</evidence>
<dbReference type="EMBL" id="SSMC01000002">
    <property type="protein sequence ID" value="THD67878.1"/>
    <property type="molecule type" value="Genomic_DNA"/>
</dbReference>
<gene>
    <name evidence="6" type="ORF">E7Z59_09520</name>
</gene>
<dbReference type="SUPFAM" id="SSF52833">
    <property type="entry name" value="Thioredoxin-like"/>
    <property type="match status" value="1"/>
</dbReference>
<dbReference type="PANTHER" id="PTHR42852">
    <property type="entry name" value="THIOL:DISULFIDE INTERCHANGE PROTEIN DSBE"/>
    <property type="match status" value="1"/>
</dbReference>
<keyword evidence="4" id="KW-0676">Redox-active center</keyword>
<comment type="subcellular location">
    <subcellularLocation>
        <location evidence="1">Cell envelope</location>
    </subcellularLocation>
</comment>
<dbReference type="GO" id="GO:0016491">
    <property type="term" value="F:oxidoreductase activity"/>
    <property type="evidence" value="ECO:0007669"/>
    <property type="project" value="InterPro"/>
</dbReference>